<comment type="caution">
    <text evidence="1">The sequence shown here is derived from an EMBL/GenBank/DDBJ whole genome shotgun (WGS) entry which is preliminary data.</text>
</comment>
<dbReference type="Proteomes" id="UP001066276">
    <property type="component" value="Chromosome 7"/>
</dbReference>
<evidence type="ECO:0000313" key="1">
    <source>
        <dbReference type="EMBL" id="KAJ1125101.1"/>
    </source>
</evidence>
<keyword evidence="2" id="KW-1185">Reference proteome</keyword>
<accession>A0AAV7PA68</accession>
<reference evidence="1" key="1">
    <citation type="journal article" date="2022" name="bioRxiv">
        <title>Sequencing and chromosome-scale assembly of the giantPleurodeles waltlgenome.</title>
        <authorList>
            <person name="Brown T."/>
            <person name="Elewa A."/>
            <person name="Iarovenko S."/>
            <person name="Subramanian E."/>
            <person name="Araus A.J."/>
            <person name="Petzold A."/>
            <person name="Susuki M."/>
            <person name="Suzuki K.-i.T."/>
            <person name="Hayashi T."/>
            <person name="Toyoda A."/>
            <person name="Oliveira C."/>
            <person name="Osipova E."/>
            <person name="Leigh N.D."/>
            <person name="Simon A."/>
            <person name="Yun M.H."/>
        </authorList>
    </citation>
    <scope>NUCLEOTIDE SEQUENCE</scope>
    <source>
        <strain evidence="1">20211129_DDA</strain>
        <tissue evidence="1">Liver</tissue>
    </source>
</reference>
<dbReference type="EMBL" id="JANPWB010000011">
    <property type="protein sequence ID" value="KAJ1125101.1"/>
    <property type="molecule type" value="Genomic_DNA"/>
</dbReference>
<organism evidence="1 2">
    <name type="scientific">Pleurodeles waltl</name>
    <name type="common">Iberian ribbed newt</name>
    <dbReference type="NCBI Taxonomy" id="8319"/>
    <lineage>
        <taxon>Eukaryota</taxon>
        <taxon>Metazoa</taxon>
        <taxon>Chordata</taxon>
        <taxon>Craniata</taxon>
        <taxon>Vertebrata</taxon>
        <taxon>Euteleostomi</taxon>
        <taxon>Amphibia</taxon>
        <taxon>Batrachia</taxon>
        <taxon>Caudata</taxon>
        <taxon>Salamandroidea</taxon>
        <taxon>Salamandridae</taxon>
        <taxon>Pleurodelinae</taxon>
        <taxon>Pleurodeles</taxon>
    </lineage>
</organism>
<sequence length="115" mass="12754">MWMWPFRRVMGRRRASRKVLWARLMKLQVSRGYISGRDFRGLAPGADVQKTEDVAPGSAIHSSVHSEELYAGLVGLFKVVLGVLMEAVSFGLLGTPLFGGRKNKQHTGILGSNWV</sequence>
<name>A0AAV7PA68_PLEWA</name>
<dbReference type="AlphaFoldDB" id="A0AAV7PA68"/>
<proteinExistence type="predicted"/>
<gene>
    <name evidence="1" type="ORF">NDU88_003539</name>
</gene>
<evidence type="ECO:0000313" key="2">
    <source>
        <dbReference type="Proteomes" id="UP001066276"/>
    </source>
</evidence>
<protein>
    <submittedName>
        <fullName evidence="1">Uncharacterized protein</fullName>
    </submittedName>
</protein>